<reference evidence="1 2" key="1">
    <citation type="journal article" date="2012" name="BMC Genomics">
        <title>Comparative genomics of the white-rot fungi, Phanerochaete carnosa and P. chrysosporium, to elucidate the genetic basis of the distinct wood types they colonize.</title>
        <authorList>
            <person name="Suzuki H."/>
            <person name="MacDonald J."/>
            <person name="Syed K."/>
            <person name="Salamov A."/>
            <person name="Hori C."/>
            <person name="Aerts A."/>
            <person name="Henrissat B."/>
            <person name="Wiebenga A."/>
            <person name="vanKuyk P.A."/>
            <person name="Barry K."/>
            <person name="Lindquist E."/>
            <person name="LaButti K."/>
            <person name="Lapidus A."/>
            <person name="Lucas S."/>
            <person name="Coutinho P."/>
            <person name="Gong Y."/>
            <person name="Samejima M."/>
            <person name="Mahadevan R."/>
            <person name="Abou-Zaid M."/>
            <person name="de Vries R.P."/>
            <person name="Igarashi K."/>
            <person name="Yadav J.S."/>
            <person name="Grigoriev I.V."/>
            <person name="Master E.R."/>
        </authorList>
    </citation>
    <scope>NUCLEOTIDE SEQUENCE [LARGE SCALE GENOMIC DNA]</scope>
    <source>
        <strain evidence="1 2">HHB-10118-sp</strain>
    </source>
</reference>
<dbReference type="Proteomes" id="UP000008370">
    <property type="component" value="Unassembled WGS sequence"/>
</dbReference>
<dbReference type="RefSeq" id="XP_007398398.1">
    <property type="nucleotide sequence ID" value="XM_007398336.1"/>
</dbReference>
<dbReference type="HOGENOM" id="CLU_1982364_0_0_1"/>
<accession>K5WTG1</accession>
<evidence type="ECO:0000313" key="2">
    <source>
        <dbReference type="Proteomes" id="UP000008370"/>
    </source>
</evidence>
<organism evidence="1 2">
    <name type="scientific">Phanerochaete carnosa (strain HHB-10118-sp)</name>
    <name type="common">White-rot fungus</name>
    <name type="synonym">Peniophora carnosa</name>
    <dbReference type="NCBI Taxonomy" id="650164"/>
    <lineage>
        <taxon>Eukaryota</taxon>
        <taxon>Fungi</taxon>
        <taxon>Dikarya</taxon>
        <taxon>Basidiomycota</taxon>
        <taxon>Agaricomycotina</taxon>
        <taxon>Agaricomycetes</taxon>
        <taxon>Polyporales</taxon>
        <taxon>Phanerochaetaceae</taxon>
        <taxon>Phanerochaete</taxon>
    </lineage>
</organism>
<name>K5WTG1_PHACS</name>
<protein>
    <submittedName>
        <fullName evidence="1">Uncharacterized protein</fullName>
    </submittedName>
</protein>
<proteinExistence type="predicted"/>
<evidence type="ECO:0000313" key="1">
    <source>
        <dbReference type="EMBL" id="EKM53717.1"/>
    </source>
</evidence>
<dbReference type="KEGG" id="pco:PHACADRAFT_260206"/>
<dbReference type="AlphaFoldDB" id="K5WTG1"/>
<sequence>MLTLQAEHVRDRPPRINKLSGLLDKLWRYVEKFEDLERKLRTIYDHVRILHLHTRLRHSRETAAAEVASERARRRAFSDAHMHTRDNHRELREEIRRVRDEAWIRRVVQPQREVQRADALGEPFAV</sequence>
<gene>
    <name evidence="1" type="ORF">PHACADRAFT_260206</name>
</gene>
<dbReference type="InParanoid" id="K5WTG1"/>
<dbReference type="OrthoDB" id="2754525at2759"/>
<dbReference type="EMBL" id="JH930474">
    <property type="protein sequence ID" value="EKM53717.1"/>
    <property type="molecule type" value="Genomic_DNA"/>
</dbReference>
<keyword evidence="2" id="KW-1185">Reference proteome</keyword>
<dbReference type="GeneID" id="18917662"/>